<dbReference type="Proteomes" id="UP001054945">
    <property type="component" value="Unassembled WGS sequence"/>
</dbReference>
<gene>
    <name evidence="2" type="ORF">CEXT_638341</name>
</gene>
<name>A0AAV4SVD6_CAEEX</name>
<dbReference type="AlphaFoldDB" id="A0AAV4SVD6"/>
<keyword evidence="3" id="KW-1185">Reference proteome</keyword>
<evidence type="ECO:0000256" key="1">
    <source>
        <dbReference type="SAM" id="MobiDB-lite"/>
    </source>
</evidence>
<comment type="caution">
    <text evidence="2">The sequence shown here is derived from an EMBL/GenBank/DDBJ whole genome shotgun (WGS) entry which is preliminary data.</text>
</comment>
<accession>A0AAV4SVD6</accession>
<protein>
    <submittedName>
        <fullName evidence="2">Uncharacterized protein</fullName>
    </submittedName>
</protein>
<organism evidence="2 3">
    <name type="scientific">Caerostris extrusa</name>
    <name type="common">Bark spider</name>
    <name type="synonym">Caerostris bankana</name>
    <dbReference type="NCBI Taxonomy" id="172846"/>
    <lineage>
        <taxon>Eukaryota</taxon>
        <taxon>Metazoa</taxon>
        <taxon>Ecdysozoa</taxon>
        <taxon>Arthropoda</taxon>
        <taxon>Chelicerata</taxon>
        <taxon>Arachnida</taxon>
        <taxon>Araneae</taxon>
        <taxon>Araneomorphae</taxon>
        <taxon>Entelegynae</taxon>
        <taxon>Araneoidea</taxon>
        <taxon>Araneidae</taxon>
        <taxon>Caerostris</taxon>
    </lineage>
</organism>
<reference evidence="2 3" key="1">
    <citation type="submission" date="2021-06" db="EMBL/GenBank/DDBJ databases">
        <title>Caerostris extrusa draft genome.</title>
        <authorList>
            <person name="Kono N."/>
            <person name="Arakawa K."/>
        </authorList>
    </citation>
    <scope>NUCLEOTIDE SEQUENCE [LARGE SCALE GENOMIC DNA]</scope>
</reference>
<evidence type="ECO:0000313" key="3">
    <source>
        <dbReference type="Proteomes" id="UP001054945"/>
    </source>
</evidence>
<dbReference type="EMBL" id="BPLR01010042">
    <property type="protein sequence ID" value="GIY36407.1"/>
    <property type="molecule type" value="Genomic_DNA"/>
</dbReference>
<feature type="region of interest" description="Disordered" evidence="1">
    <location>
        <begin position="62"/>
        <end position="85"/>
    </location>
</feature>
<proteinExistence type="predicted"/>
<evidence type="ECO:0000313" key="2">
    <source>
        <dbReference type="EMBL" id="GIY36407.1"/>
    </source>
</evidence>
<sequence length="134" mass="14772">MASCFPSGFNLRKQYLDNRNPTPLHCRKGSSHPEIETSNVFQPLLSPSLLEHLRRRANDIEEGALPLQKPPKDTPHITFSPTNHEPKLRLVATTRCPFPGSPGGCGKGNGMFLQTLPVRRSPNQSNPAALSPVR</sequence>